<dbReference type="InterPro" id="IPR004675">
    <property type="entry name" value="AhpD_core"/>
</dbReference>
<name>A0ABD5ZF05_9EURY</name>
<dbReference type="PANTHER" id="PTHR33930:SF2">
    <property type="entry name" value="BLR3452 PROTEIN"/>
    <property type="match status" value="1"/>
</dbReference>
<sequence length="140" mass="15810">MAIASDSGPDRGTVEATREDIQDSLGLVPGFWELNDEDLVNEWPNFKRYALEETEIPAKYKELIGLAIAANIKCPYCQHFHKEAAKMHGATEAELNEIAFLASWTARYSSLIHAMDYDIETFKVEFGKIGEHLQDQMADD</sequence>
<comment type="caution">
    <text evidence="2">The sequence shown here is derived from an EMBL/GenBank/DDBJ whole genome shotgun (WGS) entry which is preliminary data.</text>
</comment>
<proteinExistence type="predicted"/>
<dbReference type="Gene3D" id="1.20.1290.10">
    <property type="entry name" value="AhpD-like"/>
    <property type="match status" value="1"/>
</dbReference>
<organism evidence="2 3">
    <name type="scientific">Haloferax namakaokahaiae</name>
    <dbReference type="NCBI Taxonomy" id="1748331"/>
    <lineage>
        <taxon>Archaea</taxon>
        <taxon>Methanobacteriati</taxon>
        <taxon>Methanobacteriota</taxon>
        <taxon>Stenosarchaea group</taxon>
        <taxon>Halobacteria</taxon>
        <taxon>Halobacteriales</taxon>
        <taxon>Haloferacaceae</taxon>
        <taxon>Haloferax</taxon>
    </lineage>
</organism>
<feature type="domain" description="Carboxymuconolactone decarboxylase-like" evidence="1">
    <location>
        <begin position="42"/>
        <end position="116"/>
    </location>
</feature>
<dbReference type="RefSeq" id="WP_390223128.1">
    <property type="nucleotide sequence ID" value="NZ_JBHTAA010000005.1"/>
</dbReference>
<evidence type="ECO:0000259" key="1">
    <source>
        <dbReference type="Pfam" id="PF02627"/>
    </source>
</evidence>
<dbReference type="Proteomes" id="UP001596481">
    <property type="component" value="Unassembled WGS sequence"/>
</dbReference>
<dbReference type="InterPro" id="IPR003779">
    <property type="entry name" value="CMD-like"/>
</dbReference>
<keyword evidence="3" id="KW-1185">Reference proteome</keyword>
<dbReference type="EMBL" id="JBHTAA010000005">
    <property type="protein sequence ID" value="MFC7203793.1"/>
    <property type="molecule type" value="Genomic_DNA"/>
</dbReference>
<evidence type="ECO:0000313" key="2">
    <source>
        <dbReference type="EMBL" id="MFC7203793.1"/>
    </source>
</evidence>
<dbReference type="SUPFAM" id="SSF69118">
    <property type="entry name" value="AhpD-like"/>
    <property type="match status" value="1"/>
</dbReference>
<dbReference type="AlphaFoldDB" id="A0ABD5ZF05"/>
<protein>
    <submittedName>
        <fullName evidence="2">Carboxymuconolactone decarboxylase family protein</fullName>
    </submittedName>
</protein>
<dbReference type="PANTHER" id="PTHR33930">
    <property type="entry name" value="ALKYL HYDROPEROXIDE REDUCTASE AHPD"/>
    <property type="match status" value="1"/>
</dbReference>
<accession>A0ABD5ZF05</accession>
<dbReference type="InterPro" id="IPR029032">
    <property type="entry name" value="AhpD-like"/>
</dbReference>
<evidence type="ECO:0000313" key="3">
    <source>
        <dbReference type="Proteomes" id="UP001596481"/>
    </source>
</evidence>
<dbReference type="NCBIfam" id="TIGR00778">
    <property type="entry name" value="ahpD_dom"/>
    <property type="match status" value="1"/>
</dbReference>
<reference evidence="2 3" key="1">
    <citation type="journal article" date="2019" name="Int. J. Syst. Evol. Microbiol.">
        <title>The Global Catalogue of Microorganisms (GCM) 10K type strain sequencing project: providing services to taxonomists for standard genome sequencing and annotation.</title>
        <authorList>
            <consortium name="The Broad Institute Genomics Platform"/>
            <consortium name="The Broad Institute Genome Sequencing Center for Infectious Disease"/>
            <person name="Wu L."/>
            <person name="Ma J."/>
        </authorList>
    </citation>
    <scope>NUCLEOTIDE SEQUENCE [LARGE SCALE GENOMIC DNA]</scope>
    <source>
        <strain evidence="2 3">DSM 29988</strain>
    </source>
</reference>
<gene>
    <name evidence="2" type="ORF">ACFQJC_09715</name>
</gene>
<dbReference type="Pfam" id="PF02627">
    <property type="entry name" value="CMD"/>
    <property type="match status" value="1"/>
</dbReference>